<dbReference type="EMBL" id="LMWN01000040">
    <property type="protein sequence ID" value="KUN02056.1"/>
    <property type="molecule type" value="Genomic_DNA"/>
</dbReference>
<dbReference type="Gene3D" id="3.40.630.30">
    <property type="match status" value="1"/>
</dbReference>
<name>A0A101NZB4_9ACTN</name>
<dbReference type="Proteomes" id="UP000053127">
    <property type="component" value="Unassembled WGS sequence"/>
</dbReference>
<reference evidence="2 3" key="1">
    <citation type="submission" date="2015-10" db="EMBL/GenBank/DDBJ databases">
        <title>Draft genome sequence of Streptomyces yokosukanensis DSM 40224, type strain for the species Streptomyces yokosukanensis.</title>
        <authorList>
            <person name="Ruckert C."/>
            <person name="Winkler A."/>
            <person name="Kalinowski J."/>
            <person name="Kampfer P."/>
            <person name="Glaeser S."/>
        </authorList>
    </citation>
    <scope>NUCLEOTIDE SEQUENCE [LARGE SCALE GENOMIC DNA]</scope>
    <source>
        <strain evidence="2 3">DSM 40224</strain>
    </source>
</reference>
<keyword evidence="3" id="KW-1185">Reference proteome</keyword>
<dbReference type="GO" id="GO:0008999">
    <property type="term" value="F:protein-N-terminal-alanine acetyltransferase activity"/>
    <property type="evidence" value="ECO:0007669"/>
    <property type="project" value="TreeGrafter"/>
</dbReference>
<organism evidence="2 3">
    <name type="scientific">Streptomyces yokosukanensis</name>
    <dbReference type="NCBI Taxonomy" id="67386"/>
    <lineage>
        <taxon>Bacteria</taxon>
        <taxon>Bacillati</taxon>
        <taxon>Actinomycetota</taxon>
        <taxon>Actinomycetes</taxon>
        <taxon>Kitasatosporales</taxon>
        <taxon>Streptomycetaceae</taxon>
        <taxon>Streptomyces</taxon>
    </lineage>
</organism>
<dbReference type="PANTHER" id="PTHR43441">
    <property type="entry name" value="RIBOSOMAL-PROTEIN-SERINE ACETYLTRANSFERASE"/>
    <property type="match status" value="1"/>
</dbReference>
<protein>
    <recommendedName>
        <fullName evidence="1">N-acetyltransferase domain-containing protein</fullName>
    </recommendedName>
</protein>
<dbReference type="STRING" id="67386.AQI95_28660"/>
<dbReference type="Pfam" id="PF13302">
    <property type="entry name" value="Acetyltransf_3"/>
    <property type="match status" value="1"/>
</dbReference>
<dbReference type="AlphaFoldDB" id="A0A101NZB4"/>
<comment type="caution">
    <text evidence="2">The sequence shown here is derived from an EMBL/GenBank/DDBJ whole genome shotgun (WGS) entry which is preliminary data.</text>
</comment>
<dbReference type="InterPro" id="IPR000182">
    <property type="entry name" value="GNAT_dom"/>
</dbReference>
<gene>
    <name evidence="2" type="ORF">AQI95_28660</name>
</gene>
<dbReference type="OrthoDB" id="3466127at2"/>
<evidence type="ECO:0000313" key="2">
    <source>
        <dbReference type="EMBL" id="KUN02056.1"/>
    </source>
</evidence>
<dbReference type="InterPro" id="IPR051908">
    <property type="entry name" value="Ribosomal_N-acetyltransferase"/>
</dbReference>
<accession>A0A101NZB4</accession>
<dbReference type="InterPro" id="IPR016181">
    <property type="entry name" value="Acyl_CoA_acyltransferase"/>
</dbReference>
<dbReference type="GO" id="GO:0005737">
    <property type="term" value="C:cytoplasm"/>
    <property type="evidence" value="ECO:0007669"/>
    <property type="project" value="TreeGrafter"/>
</dbReference>
<proteinExistence type="predicted"/>
<feature type="domain" description="N-acetyltransferase" evidence="1">
    <location>
        <begin position="16"/>
        <end position="183"/>
    </location>
</feature>
<dbReference type="PANTHER" id="PTHR43441:SF11">
    <property type="entry name" value="RIBOSOMAL-PROTEIN-SERINE ACETYLTRANSFERASE"/>
    <property type="match status" value="1"/>
</dbReference>
<dbReference type="GO" id="GO:1990189">
    <property type="term" value="F:protein N-terminal-serine acetyltransferase activity"/>
    <property type="evidence" value="ECO:0007669"/>
    <property type="project" value="TreeGrafter"/>
</dbReference>
<sequence length="224" mass="25336">MRHWPLTRLTLTTPDLVLRVPDDEQLDELAQVAADGVVPPGAVYFPQPWASGTPEQTARNIVQNHWWARGDWREDNWRLLLAVFRDGRVIGQQNLSARDFRITREARTGFWLGLRFQGRGFGTQMRAAALHLAFAYLGAERVTSTAFADNAASRRVSEKFGYEPNGVRRLAVDQHLVEAHEAVLTVERWHGQPQQPTLVEGFDECQHVFGVPTAPEPIDVVLHL</sequence>
<evidence type="ECO:0000259" key="1">
    <source>
        <dbReference type="PROSITE" id="PS51186"/>
    </source>
</evidence>
<dbReference type="SUPFAM" id="SSF55729">
    <property type="entry name" value="Acyl-CoA N-acyltransferases (Nat)"/>
    <property type="match status" value="1"/>
</dbReference>
<dbReference type="RefSeq" id="WP_067129981.1">
    <property type="nucleotide sequence ID" value="NZ_KQ948217.1"/>
</dbReference>
<dbReference type="PROSITE" id="PS51186">
    <property type="entry name" value="GNAT"/>
    <property type="match status" value="1"/>
</dbReference>
<evidence type="ECO:0000313" key="3">
    <source>
        <dbReference type="Proteomes" id="UP000053127"/>
    </source>
</evidence>